<proteinExistence type="predicted"/>
<feature type="region of interest" description="Disordered" evidence="1">
    <location>
        <begin position="156"/>
        <end position="180"/>
    </location>
</feature>
<keyword evidence="3" id="KW-1185">Reference proteome</keyword>
<organism evidence="2 3">
    <name type="scientific">Olea europaea subsp. europaea</name>
    <dbReference type="NCBI Taxonomy" id="158383"/>
    <lineage>
        <taxon>Eukaryota</taxon>
        <taxon>Viridiplantae</taxon>
        <taxon>Streptophyta</taxon>
        <taxon>Embryophyta</taxon>
        <taxon>Tracheophyta</taxon>
        <taxon>Spermatophyta</taxon>
        <taxon>Magnoliopsida</taxon>
        <taxon>eudicotyledons</taxon>
        <taxon>Gunneridae</taxon>
        <taxon>Pentapetalae</taxon>
        <taxon>asterids</taxon>
        <taxon>lamiids</taxon>
        <taxon>Lamiales</taxon>
        <taxon>Oleaceae</taxon>
        <taxon>Oleeae</taxon>
        <taxon>Olea</taxon>
    </lineage>
</organism>
<reference evidence="2 3" key="1">
    <citation type="submission" date="2019-12" db="EMBL/GenBank/DDBJ databases">
        <authorList>
            <person name="Alioto T."/>
            <person name="Alioto T."/>
            <person name="Gomez Garrido J."/>
        </authorList>
    </citation>
    <scope>NUCLEOTIDE SEQUENCE [LARGE SCALE GENOMIC DNA]</scope>
</reference>
<feature type="non-terminal residue" evidence="2">
    <location>
        <position position="1"/>
    </location>
</feature>
<name>A0A8S0R1E2_OLEEU</name>
<comment type="caution">
    <text evidence="2">The sequence shown here is derived from an EMBL/GenBank/DDBJ whole genome shotgun (WGS) entry which is preliminary data.</text>
</comment>
<dbReference type="AlphaFoldDB" id="A0A8S0R1E2"/>
<evidence type="ECO:0000313" key="3">
    <source>
        <dbReference type="Proteomes" id="UP000594638"/>
    </source>
</evidence>
<gene>
    <name evidence="2" type="ORF">OLEA9_A048910</name>
</gene>
<evidence type="ECO:0000256" key="1">
    <source>
        <dbReference type="SAM" id="MobiDB-lite"/>
    </source>
</evidence>
<evidence type="ECO:0000313" key="2">
    <source>
        <dbReference type="EMBL" id="CAA2971946.1"/>
    </source>
</evidence>
<protein>
    <submittedName>
        <fullName evidence="2">Uncharacterized protein</fullName>
    </submittedName>
</protein>
<dbReference type="EMBL" id="CACTIH010002031">
    <property type="protein sequence ID" value="CAA2971946.1"/>
    <property type="molecule type" value="Genomic_DNA"/>
</dbReference>
<feature type="non-terminal residue" evidence="2">
    <location>
        <position position="327"/>
    </location>
</feature>
<sequence length="327" mass="35942">SAQSDTEGSSQIEVYQKEPFHRSSDDLVGLVERTEDDGFVPVIRKRHPLATDTPFLSRRITRNVVPPPVQPLITRTDKGKAAPSVLPTTTTIVVIESVSTSVVPTSTPITVDPEVPPFIHSFAEPTPKVPIEVPISHIIISTAPILTATTEAPLEPTQINSPPLKTCRDGTQSAQGSGTRTIPYTTFAQGLLAEISSERHGVKHMLIDHFRKDHGMKVGSTMRFAIKDLVFKLFVSDRPGLPQAEQSLWKSFASIIQGTDDSSTVGFASKEPFTHMGKPVVVLTESEESILSDPYKFTLVGKFPHRKPTMRKVPEIFSKFGFQGFFE</sequence>
<dbReference type="Proteomes" id="UP000594638">
    <property type="component" value="Unassembled WGS sequence"/>
</dbReference>
<feature type="compositionally biased region" description="Polar residues" evidence="1">
    <location>
        <begin position="157"/>
        <end position="180"/>
    </location>
</feature>
<accession>A0A8S0R1E2</accession>
<dbReference type="Gramene" id="OE9A048910T1">
    <property type="protein sequence ID" value="OE9A048910C1"/>
    <property type="gene ID" value="OE9A048910"/>
</dbReference>